<evidence type="ECO:0000259" key="3">
    <source>
        <dbReference type="Pfam" id="PF22064"/>
    </source>
</evidence>
<dbReference type="Pfam" id="PF22065">
    <property type="entry name" value="Cep192_D7"/>
    <property type="match status" value="1"/>
</dbReference>
<feature type="domain" description="Cep192-like" evidence="3">
    <location>
        <begin position="74"/>
        <end position="213"/>
    </location>
</feature>
<dbReference type="Gene3D" id="2.60.40.10">
    <property type="entry name" value="Immunoglobulins"/>
    <property type="match status" value="4"/>
</dbReference>
<evidence type="ECO:0000259" key="4">
    <source>
        <dbReference type="Pfam" id="PF22065"/>
    </source>
</evidence>
<dbReference type="Pfam" id="PF22067">
    <property type="entry name" value="Cep192_D3"/>
    <property type="match status" value="1"/>
</dbReference>
<dbReference type="GO" id="GO:0019901">
    <property type="term" value="F:protein kinase binding"/>
    <property type="evidence" value="ECO:0007669"/>
    <property type="project" value="TreeGrafter"/>
</dbReference>
<dbReference type="GO" id="GO:0071539">
    <property type="term" value="P:protein localization to centrosome"/>
    <property type="evidence" value="ECO:0007669"/>
    <property type="project" value="InterPro"/>
</dbReference>
<evidence type="ECO:0000259" key="2">
    <source>
        <dbReference type="Pfam" id="PF22060"/>
    </source>
</evidence>
<dbReference type="PANTHER" id="PTHR16029">
    <property type="entry name" value="CENTROSOMAL PROTEIN OF 192 KDA"/>
    <property type="match status" value="1"/>
</dbReference>
<feature type="region of interest" description="Disordered" evidence="1">
    <location>
        <begin position="1011"/>
        <end position="1041"/>
    </location>
</feature>
<dbReference type="InterPro" id="IPR054086">
    <property type="entry name" value="Cep192-like_D2"/>
</dbReference>
<dbReference type="InterPro" id="IPR054089">
    <property type="entry name" value="Cep192-like_D3"/>
</dbReference>
<dbReference type="InterPro" id="IPR054087">
    <property type="entry name" value="Cep192-like_D7"/>
</dbReference>
<dbReference type="InterPro" id="IPR013783">
    <property type="entry name" value="Ig-like_fold"/>
</dbReference>
<accession>A0A193GS55</accession>
<dbReference type="Pfam" id="PF22074">
    <property type="entry name" value="Cep192_D5"/>
    <property type="match status" value="1"/>
</dbReference>
<evidence type="ECO:0000259" key="7">
    <source>
        <dbReference type="Pfam" id="PF22073"/>
    </source>
</evidence>
<feature type="region of interest" description="Disordered" evidence="1">
    <location>
        <begin position="831"/>
        <end position="851"/>
    </location>
</feature>
<reference evidence="10" key="1">
    <citation type="journal article" date="2016" name="J. Cell Biol.">
        <title>Distinct mechanisms eliminate mother and daughter centrioles in meiosis of starfish oocytes.</title>
        <authorList>
            <person name="Borrego-Pinto J."/>
            <person name="Somogyi K."/>
            <person name="Karreman M.A."/>
            <person name="Konig J."/>
            <person name="Muller-Reichert T."/>
            <person name="Bettencourt-Dias M."/>
            <person name="Gonczy P."/>
            <person name="Schwab Y."/>
            <person name="Lenart P."/>
        </authorList>
    </citation>
    <scope>NUCLEOTIDE SEQUENCE</scope>
    <source>
        <strain evidence="10">C34859_g1_i1</strain>
    </source>
</reference>
<feature type="domain" description="Cep192-like" evidence="5">
    <location>
        <begin position="1044"/>
        <end position="1142"/>
    </location>
</feature>
<evidence type="ECO:0000259" key="6">
    <source>
        <dbReference type="Pfam" id="PF22067"/>
    </source>
</evidence>
<feature type="domain" description="Cep192-like" evidence="9">
    <location>
        <begin position="714"/>
        <end position="816"/>
    </location>
</feature>
<dbReference type="AlphaFoldDB" id="A0A193GS55"/>
<dbReference type="InterPro" id="IPR039103">
    <property type="entry name" value="Spd-2/CEP192"/>
</dbReference>
<proteinExistence type="evidence at transcript level"/>
<dbReference type="Pfam" id="PF22064">
    <property type="entry name" value="Cep192_D2"/>
    <property type="match status" value="1"/>
</dbReference>
<dbReference type="Pfam" id="PF22073">
    <property type="entry name" value="Cep192_D4"/>
    <property type="match status" value="1"/>
</dbReference>
<dbReference type="InterPro" id="IPR054090">
    <property type="entry name" value="Cep192_Spd-2-like_dom"/>
</dbReference>
<dbReference type="InterPro" id="IPR054088">
    <property type="entry name" value="Cep192-like_D8"/>
</dbReference>
<feature type="domain" description="Cep192/Spd-2-like" evidence="7">
    <location>
        <begin position="325"/>
        <end position="438"/>
    </location>
</feature>
<dbReference type="Pfam" id="PF22076">
    <property type="entry name" value="Cep192_D6"/>
    <property type="match status" value="1"/>
</dbReference>
<dbReference type="GO" id="GO:0005814">
    <property type="term" value="C:centriole"/>
    <property type="evidence" value="ECO:0007669"/>
    <property type="project" value="TreeGrafter"/>
</dbReference>
<feature type="compositionally biased region" description="Low complexity" evidence="1">
    <location>
        <begin position="632"/>
        <end position="645"/>
    </location>
</feature>
<protein>
    <submittedName>
        <fullName evidence="10">Cep192</fullName>
    </submittedName>
</protein>
<dbReference type="GO" id="GO:0005737">
    <property type="term" value="C:cytoplasm"/>
    <property type="evidence" value="ECO:0007669"/>
    <property type="project" value="TreeGrafter"/>
</dbReference>
<feature type="non-terminal residue" evidence="10">
    <location>
        <position position="1"/>
    </location>
</feature>
<feature type="domain" description="Cep192-like" evidence="2">
    <location>
        <begin position="1"/>
        <end position="70"/>
    </location>
</feature>
<feature type="compositionally biased region" description="Polar residues" evidence="1">
    <location>
        <begin position="660"/>
        <end position="669"/>
    </location>
</feature>
<feature type="region of interest" description="Disordered" evidence="1">
    <location>
        <begin position="631"/>
        <end position="679"/>
    </location>
</feature>
<dbReference type="EMBL" id="KU512198">
    <property type="protein sequence ID" value="ANN83885.1"/>
    <property type="molecule type" value="mRNA"/>
</dbReference>
<sequence length="1145" mass="125496">GEELPPDSLTSFLVKRRTIISPQNSEDIKVVFVPHQPGIYVAQVLVSSSPVVADGEVAYLSQGVPVTIIARAEKPNIGFKGAQNGTLDLGVLSYGKERSAPIYLVNQGSSTVPLRLLIKVNSSAWHSFYLHTGDSKANPDSVSGLNLPSHITLEGQNDTATLWVHFRACQRDKAGSVDAPEQVSAKLEVWLDVPEGGGLPITSATLRATVGLAKLNIPRALTKEISLKSNQGEHIARKLPLKNTGNIHLDLELNVMSAQGLFSAVPQAILLAPGQEVDALIKYSPKQVPSLDTGQLTMCARPDGPSYEVMLRGEAVEKSLDSTKPHFLVNRHYISWGGVPIGRALQQKITIRSCSKTDMLKLKLYITENKQDFQLLNPFKTGEWSTDDSQYVTLQPMEDLLVHVLFSPTAVATSQAKLNIKPQASNFKYTVPLSGYGGVSKLILENVRETEHGLYSVSIGQGSTKRGTVCTVTVSNVGRRSAFVKALGFQDEEGRDKLLSSQLQVEPAEFILQAKTQRRLTITLPADGLEIKKRPGMTEGFLAGVGLFYGDEISRQQHRRALRHKDSEAVSLSEHNPLRGISFDLPIPGEAKVNEVCDLPWRSGDLNLFYRCISRLMLHLTGHVLRMEDHSSPVTTSSLSPVKTLENSNNGTKNEVESKGPSTRQMTVPNTPPVKGTPAARRTVIPVSSTSHSRSPDVMVGQSSVGQASVDRIEESWSVHPQQLLLTTPGADLGVQKSHSIRLANHTVRHLRFETMHTPDCLIVTPAAGVVESAKQLYILVSCNPSIRSKGVQLPWRGTILVVCDGRQKEVKVQIREDFGMDTSIVPSMRNMQSLPDQPVTPDTSMVSTRTDGVSPVKLLSKVVRFPSTKVGSTSEATLEFQNKTCQARQWCLSSFAPTYVKQANGEVYRATYSAFRFTRQFGSLEPGQNIAVHLEFIPRDEGAYSQYWDLESSDKGTVAKSSHKTRIELMGVGDAVRPTHRSKKTKTSVTSEGTLIPVQPQVISKHTTPAHLTAGENTSEGDVSPVEVKPHDEKLNQSPDSKSIQGVVLIHDHLVFSKTKVGSRSTLKIQVQNTSKQTHTVKFLSPQPPFFIRHYQHTIPPNRFIRLPVTFKPSTPGKHQAALIIQTEGQHKLLSKLEGIAESD</sequence>
<evidence type="ECO:0000313" key="10">
    <source>
        <dbReference type="EMBL" id="ANN83885.1"/>
    </source>
</evidence>
<dbReference type="GO" id="GO:0090307">
    <property type="term" value="P:mitotic spindle assembly"/>
    <property type="evidence" value="ECO:0007669"/>
    <property type="project" value="TreeGrafter"/>
</dbReference>
<organism evidence="10">
    <name type="scientific">Patiria miniata</name>
    <name type="common">Bat star</name>
    <name type="synonym">Asterina miniata</name>
    <dbReference type="NCBI Taxonomy" id="46514"/>
    <lineage>
        <taxon>Eukaryota</taxon>
        <taxon>Metazoa</taxon>
        <taxon>Echinodermata</taxon>
        <taxon>Eleutherozoa</taxon>
        <taxon>Asterozoa</taxon>
        <taxon>Asteroidea</taxon>
        <taxon>Valvatacea</taxon>
        <taxon>Valvatida</taxon>
        <taxon>Asterinidae</taxon>
        <taxon>Patiria</taxon>
    </lineage>
</organism>
<evidence type="ECO:0000259" key="8">
    <source>
        <dbReference type="Pfam" id="PF22074"/>
    </source>
</evidence>
<dbReference type="InterPro" id="IPR054085">
    <property type="entry name" value="Cep192-like_D1"/>
</dbReference>
<dbReference type="GO" id="GO:0051298">
    <property type="term" value="P:centrosome duplication"/>
    <property type="evidence" value="ECO:0007669"/>
    <property type="project" value="InterPro"/>
</dbReference>
<dbReference type="GO" id="GO:0090222">
    <property type="term" value="P:centrosome-templated microtubule nucleation"/>
    <property type="evidence" value="ECO:0007669"/>
    <property type="project" value="InterPro"/>
</dbReference>
<feature type="domain" description="Cep192-like" evidence="4">
    <location>
        <begin position="856"/>
        <end position="974"/>
    </location>
</feature>
<feature type="domain" description="Cep192-like" evidence="6">
    <location>
        <begin position="217"/>
        <end position="314"/>
    </location>
</feature>
<dbReference type="Pfam" id="PF22060">
    <property type="entry name" value="Cep192_D1"/>
    <property type="match status" value="1"/>
</dbReference>
<dbReference type="InterPro" id="IPR054091">
    <property type="entry name" value="Cep192-like_D5"/>
</dbReference>
<evidence type="ECO:0000259" key="9">
    <source>
        <dbReference type="Pfam" id="PF22076"/>
    </source>
</evidence>
<feature type="domain" description="Cep192-like" evidence="8">
    <location>
        <begin position="444"/>
        <end position="622"/>
    </location>
</feature>
<dbReference type="InterPro" id="IPR054092">
    <property type="entry name" value="Cep192-like_D6"/>
</dbReference>
<dbReference type="Pfam" id="PF22066">
    <property type="entry name" value="Cep192_D8"/>
    <property type="match status" value="1"/>
</dbReference>
<dbReference type="GO" id="GO:0000242">
    <property type="term" value="C:pericentriolar material"/>
    <property type="evidence" value="ECO:0007669"/>
    <property type="project" value="TreeGrafter"/>
</dbReference>
<dbReference type="OrthoDB" id="67059at2759"/>
<name>A0A193GS55_PATMI</name>
<evidence type="ECO:0000259" key="5">
    <source>
        <dbReference type="Pfam" id="PF22066"/>
    </source>
</evidence>
<evidence type="ECO:0000256" key="1">
    <source>
        <dbReference type="SAM" id="MobiDB-lite"/>
    </source>
</evidence>
<dbReference type="PANTHER" id="PTHR16029:SF11">
    <property type="entry name" value="CENTROSOMAL PROTEIN OF 192 KDA"/>
    <property type="match status" value="1"/>
</dbReference>